<protein>
    <submittedName>
        <fullName evidence="9">Family decarboxylase</fullName>
    </submittedName>
</protein>
<dbReference type="InterPro" id="IPR049326">
    <property type="entry name" value="Rhodopsin_dom_fungi"/>
</dbReference>
<feature type="compositionally biased region" description="Polar residues" evidence="6">
    <location>
        <begin position="386"/>
        <end position="397"/>
    </location>
</feature>
<evidence type="ECO:0000259" key="8">
    <source>
        <dbReference type="Pfam" id="PF20684"/>
    </source>
</evidence>
<organism evidence="9 10">
    <name type="scientific">Teratosphaeria destructans</name>
    <dbReference type="NCBI Taxonomy" id="418781"/>
    <lineage>
        <taxon>Eukaryota</taxon>
        <taxon>Fungi</taxon>
        <taxon>Dikarya</taxon>
        <taxon>Ascomycota</taxon>
        <taxon>Pezizomycotina</taxon>
        <taxon>Dothideomycetes</taxon>
        <taxon>Dothideomycetidae</taxon>
        <taxon>Mycosphaerellales</taxon>
        <taxon>Teratosphaeriaceae</taxon>
        <taxon>Teratosphaeria</taxon>
    </lineage>
</organism>
<feature type="domain" description="Rhodopsin" evidence="8">
    <location>
        <begin position="22"/>
        <end position="263"/>
    </location>
</feature>
<feature type="transmembrane region" description="Helical" evidence="7">
    <location>
        <begin position="208"/>
        <end position="228"/>
    </location>
</feature>
<dbReference type="PANTHER" id="PTHR33048:SF149">
    <property type="entry name" value="UBID FAMILY DECARBOXYLASE"/>
    <property type="match status" value="1"/>
</dbReference>
<feature type="transmembrane region" description="Helical" evidence="7">
    <location>
        <begin position="174"/>
        <end position="196"/>
    </location>
</feature>
<evidence type="ECO:0000256" key="3">
    <source>
        <dbReference type="ARBA" id="ARBA00022989"/>
    </source>
</evidence>
<keyword evidence="3 7" id="KW-1133">Transmembrane helix</keyword>
<feature type="transmembrane region" description="Helical" evidence="7">
    <location>
        <begin position="6"/>
        <end position="24"/>
    </location>
</feature>
<proteinExistence type="inferred from homology"/>
<comment type="similarity">
    <text evidence="5">Belongs to the SAT4 family.</text>
</comment>
<reference evidence="9 10" key="1">
    <citation type="journal article" date="2018" name="IMA Fungus">
        <title>IMA Genome-F 10: Nine draft genome sequences of Claviceps purpurea s.lat., including C. arundinis, C. humidiphila, and C. cf. spartinae, pseudomolecules for the pitch canker pathogen Fusarium circinatum, draft genome of Davidsoniella eucalypti, Grosmannia galeiformis, Quambalaria eucalypti, and Teratosphaeria destructans.</title>
        <authorList>
            <person name="Wingfield B.D."/>
            <person name="Liu M."/>
            <person name="Nguyen H.D."/>
            <person name="Lane F.A."/>
            <person name="Morgan S.W."/>
            <person name="De Vos L."/>
            <person name="Wilken P.M."/>
            <person name="Duong T.A."/>
            <person name="Aylward J."/>
            <person name="Coetzee M.P."/>
            <person name="Dadej K."/>
            <person name="De Beer Z.W."/>
            <person name="Findlay W."/>
            <person name="Havenga M."/>
            <person name="Kolarik M."/>
            <person name="Menzies J.G."/>
            <person name="Naidoo K."/>
            <person name="Pochopski O."/>
            <person name="Shoukouhi P."/>
            <person name="Santana Q.C."/>
            <person name="Seifert K.A."/>
            <person name="Soal N."/>
            <person name="Steenkamp E.T."/>
            <person name="Tatham C.T."/>
            <person name="van der Nest M.A."/>
            <person name="Wingfield M.J."/>
        </authorList>
    </citation>
    <scope>NUCLEOTIDE SEQUENCE [LARGE SCALE GENOMIC DNA]</scope>
    <source>
        <strain evidence="9">CMW44962</strain>
    </source>
</reference>
<dbReference type="Pfam" id="PF20684">
    <property type="entry name" value="Fung_rhodopsin"/>
    <property type="match status" value="1"/>
</dbReference>
<feature type="compositionally biased region" description="Basic and acidic residues" evidence="6">
    <location>
        <begin position="366"/>
        <end position="378"/>
    </location>
</feature>
<evidence type="ECO:0000256" key="5">
    <source>
        <dbReference type="ARBA" id="ARBA00038359"/>
    </source>
</evidence>
<feature type="transmembrane region" description="Helical" evidence="7">
    <location>
        <begin position="44"/>
        <end position="61"/>
    </location>
</feature>
<name>A0A9W7SJT8_9PEZI</name>
<sequence>MVALVIESWIWYGFVLTVACSRFISRRMTLGSFRRFQLDDGLMILVLCFYTTLIATINIVANTNSNLLPPGYDIAHLSQADIDARTYGSKLILVVEQCQIASVWGAKTCLIIMYLRLTTLRKENIAIKVLAGYVAFGFVFMEVFYFAVWCRPFWQYWAVPTDSVQCDAATNHLITNAVFNLSSDCIMLAIGLPMFLRMQLPLKKKIPVVGIFSLGIFVILAAILNKVYSFTQPFGTLWTYWYVRESSTALLVANLPFVWTFWRRVTGSKTSIDAQSRKGSQLPEEVLSSNESKLRSKRRDGTWPVWDDEAGTGPEEVELGRNQPAGMTLADMLLESPRDDVNPKDLSPITHPGLFYSRDNTIKPVPDSKKETDNKKEAAMMWQDSPDGSRSSETPVSSVFPGSLGRHGSAGSFV</sequence>
<feature type="region of interest" description="Disordered" evidence="6">
    <location>
        <begin position="273"/>
        <end position="320"/>
    </location>
</feature>
<feature type="transmembrane region" description="Helical" evidence="7">
    <location>
        <begin position="129"/>
        <end position="154"/>
    </location>
</feature>
<dbReference type="EMBL" id="RIBY02002423">
    <property type="protein sequence ID" value="KAH9815319.1"/>
    <property type="molecule type" value="Genomic_DNA"/>
</dbReference>
<evidence type="ECO:0000256" key="2">
    <source>
        <dbReference type="ARBA" id="ARBA00022692"/>
    </source>
</evidence>
<dbReference type="OrthoDB" id="3903189at2759"/>
<dbReference type="GO" id="GO:0016020">
    <property type="term" value="C:membrane"/>
    <property type="evidence" value="ECO:0007669"/>
    <property type="project" value="UniProtKB-SubCell"/>
</dbReference>
<dbReference type="Proteomes" id="UP001138500">
    <property type="component" value="Unassembled WGS sequence"/>
</dbReference>
<dbReference type="InterPro" id="IPR052337">
    <property type="entry name" value="SAT4-like"/>
</dbReference>
<reference evidence="9 10" key="2">
    <citation type="journal article" date="2021" name="Curr. Genet.">
        <title>Genetic response to nitrogen starvation in the aggressive Eucalyptus foliar pathogen Teratosphaeria destructans.</title>
        <authorList>
            <person name="Havenga M."/>
            <person name="Wingfield B.D."/>
            <person name="Wingfield M.J."/>
            <person name="Dreyer L.L."/>
            <person name="Roets F."/>
            <person name="Aylward J."/>
        </authorList>
    </citation>
    <scope>NUCLEOTIDE SEQUENCE [LARGE SCALE GENOMIC DNA]</scope>
    <source>
        <strain evidence="9">CMW44962</strain>
    </source>
</reference>
<evidence type="ECO:0000313" key="9">
    <source>
        <dbReference type="EMBL" id="KAH9815319.1"/>
    </source>
</evidence>
<accession>A0A9W7SJT8</accession>
<dbReference type="PANTHER" id="PTHR33048">
    <property type="entry name" value="PTH11-LIKE INTEGRAL MEMBRANE PROTEIN (AFU_ORTHOLOGUE AFUA_5G11245)"/>
    <property type="match status" value="1"/>
</dbReference>
<gene>
    <name evidence="9" type="ORF">Tdes44962_MAKER05647</name>
</gene>
<evidence type="ECO:0000256" key="6">
    <source>
        <dbReference type="SAM" id="MobiDB-lite"/>
    </source>
</evidence>
<comment type="subcellular location">
    <subcellularLocation>
        <location evidence="1">Membrane</location>
        <topology evidence="1">Multi-pass membrane protein</topology>
    </subcellularLocation>
</comment>
<evidence type="ECO:0000256" key="7">
    <source>
        <dbReference type="SAM" id="Phobius"/>
    </source>
</evidence>
<keyword evidence="4 7" id="KW-0472">Membrane</keyword>
<feature type="transmembrane region" description="Helical" evidence="7">
    <location>
        <begin position="99"/>
        <end position="117"/>
    </location>
</feature>
<keyword evidence="10" id="KW-1185">Reference proteome</keyword>
<feature type="transmembrane region" description="Helical" evidence="7">
    <location>
        <begin position="240"/>
        <end position="262"/>
    </location>
</feature>
<dbReference type="AlphaFoldDB" id="A0A9W7SJT8"/>
<evidence type="ECO:0000256" key="4">
    <source>
        <dbReference type="ARBA" id="ARBA00023136"/>
    </source>
</evidence>
<feature type="region of interest" description="Disordered" evidence="6">
    <location>
        <begin position="348"/>
        <end position="414"/>
    </location>
</feature>
<comment type="caution">
    <text evidence="9">The sequence shown here is derived from an EMBL/GenBank/DDBJ whole genome shotgun (WGS) entry which is preliminary data.</text>
</comment>
<evidence type="ECO:0000256" key="1">
    <source>
        <dbReference type="ARBA" id="ARBA00004141"/>
    </source>
</evidence>
<keyword evidence="2 7" id="KW-0812">Transmembrane</keyword>
<evidence type="ECO:0000313" key="10">
    <source>
        <dbReference type="Proteomes" id="UP001138500"/>
    </source>
</evidence>